<evidence type="ECO:0000313" key="3">
    <source>
        <dbReference type="EMBL" id="NKQ55546.1"/>
    </source>
</evidence>
<dbReference type="Pfam" id="PF13622">
    <property type="entry name" value="4HBT_3"/>
    <property type="match status" value="1"/>
</dbReference>
<evidence type="ECO:0000259" key="1">
    <source>
        <dbReference type="Pfam" id="PF13622"/>
    </source>
</evidence>
<dbReference type="Gene3D" id="2.40.160.210">
    <property type="entry name" value="Acyl-CoA thioesterase, double hotdog domain"/>
    <property type="match status" value="1"/>
</dbReference>
<feature type="domain" description="Acyl-CoA thioesterase-like N-terminal HotDog" evidence="1">
    <location>
        <begin position="36"/>
        <end position="124"/>
    </location>
</feature>
<dbReference type="InterPro" id="IPR042171">
    <property type="entry name" value="Acyl-CoA_hotdog"/>
</dbReference>
<dbReference type="InterPro" id="IPR029069">
    <property type="entry name" value="HotDog_dom_sf"/>
</dbReference>
<name>A0ABX1JAV4_9PSEU</name>
<dbReference type="EMBL" id="JAAXLS010000015">
    <property type="protein sequence ID" value="NKQ55546.1"/>
    <property type="molecule type" value="Genomic_DNA"/>
</dbReference>
<organism evidence="3 4">
    <name type="scientific">Amycolatopsis acididurans</name>
    <dbReference type="NCBI Taxonomy" id="2724524"/>
    <lineage>
        <taxon>Bacteria</taxon>
        <taxon>Bacillati</taxon>
        <taxon>Actinomycetota</taxon>
        <taxon>Actinomycetes</taxon>
        <taxon>Pseudonocardiales</taxon>
        <taxon>Pseudonocardiaceae</taxon>
        <taxon>Amycolatopsis</taxon>
    </lineage>
</organism>
<dbReference type="RefSeq" id="WP_168518587.1">
    <property type="nucleotide sequence ID" value="NZ_JAAXLS010000015.1"/>
</dbReference>
<accession>A0ABX1JAV4</accession>
<gene>
    <name evidence="3" type="ORF">HFP15_21925</name>
</gene>
<protein>
    <submittedName>
        <fullName evidence="3">Thioesterase family protein</fullName>
    </submittedName>
</protein>
<evidence type="ECO:0000313" key="4">
    <source>
        <dbReference type="Proteomes" id="UP000715441"/>
    </source>
</evidence>
<keyword evidence="4" id="KW-1185">Reference proteome</keyword>
<comment type="caution">
    <text evidence="3">The sequence shown here is derived from an EMBL/GenBank/DDBJ whole genome shotgun (WGS) entry which is preliminary data.</text>
</comment>
<evidence type="ECO:0000259" key="2">
    <source>
        <dbReference type="Pfam" id="PF20789"/>
    </source>
</evidence>
<feature type="domain" description="Acyl-CoA thioesterase-like C-terminal" evidence="2">
    <location>
        <begin position="159"/>
        <end position="265"/>
    </location>
</feature>
<dbReference type="InterPro" id="IPR049449">
    <property type="entry name" value="TesB_ACOT8-like_N"/>
</dbReference>
<proteinExistence type="predicted"/>
<dbReference type="Proteomes" id="UP000715441">
    <property type="component" value="Unassembled WGS sequence"/>
</dbReference>
<sequence length="289" mass="30342">MTLSKAEHHAASVPFFVAHRDAETESLVPLPSANSQWGGTGGQLRGMAVSGALARATENAVTAALSTGQRLRPVRWTVDLYRAAAFGPSATSVHFVRRGRRLCVVDAVLEQGGRDVARSRALFMAPGDSPAGAVWEPEPARIAPPPRSMCPDTDEPRLYYSDGVGWTGSPDPHATPARKATWHFPAPLVEGESPSPFQLAAMAADVVNVVCNWGAGGLEFINADFTLVLARLPGEGELGLVADQRAEEDGLAVGSAVVFDRAGTLGTVVASGLANGTNAVDPTLFRRNP</sequence>
<dbReference type="SUPFAM" id="SSF54637">
    <property type="entry name" value="Thioesterase/thiol ester dehydrase-isomerase"/>
    <property type="match status" value="1"/>
</dbReference>
<reference evidence="3 4" key="1">
    <citation type="submission" date="2020-04" db="EMBL/GenBank/DDBJ databases">
        <title>Novel species.</title>
        <authorList>
            <person name="Teo W.F.A."/>
            <person name="Lipun K."/>
            <person name="Srisuk N."/>
            <person name="Duangmal K."/>
        </authorList>
    </citation>
    <scope>NUCLEOTIDE SEQUENCE [LARGE SCALE GENOMIC DNA]</scope>
    <source>
        <strain evidence="3 4">K13G38</strain>
    </source>
</reference>
<dbReference type="InterPro" id="IPR049450">
    <property type="entry name" value="ACOT8-like_C"/>
</dbReference>
<dbReference type="Pfam" id="PF20789">
    <property type="entry name" value="4HBT_3C"/>
    <property type="match status" value="1"/>
</dbReference>